<dbReference type="EMBL" id="NRQY01000002">
    <property type="protein sequence ID" value="RUT64712.1"/>
    <property type="molecule type" value="Genomic_DNA"/>
</dbReference>
<dbReference type="SUPFAM" id="SSF51126">
    <property type="entry name" value="Pectin lyase-like"/>
    <property type="match status" value="1"/>
</dbReference>
<feature type="signal peptide" evidence="1">
    <location>
        <begin position="1"/>
        <end position="22"/>
    </location>
</feature>
<dbReference type="AlphaFoldDB" id="A0A433ZRJ9"/>
<dbReference type="InterPro" id="IPR012334">
    <property type="entry name" value="Pectin_lyas_fold"/>
</dbReference>
<dbReference type="SMART" id="SM00912">
    <property type="entry name" value="Haemagg_act"/>
    <property type="match status" value="1"/>
</dbReference>
<proteinExistence type="predicted"/>
<comment type="caution">
    <text evidence="3">The sequence shown here is derived from an EMBL/GenBank/DDBJ whole genome shotgun (WGS) entry which is preliminary data.</text>
</comment>
<dbReference type="Proteomes" id="UP000286908">
    <property type="component" value="Unassembled WGS sequence"/>
</dbReference>
<feature type="chain" id="PRO_5019374893" description="Filamentous haemagglutinin FhaB/tRNA nuclease CdiA-like TPS domain-containing protein" evidence="1">
    <location>
        <begin position="23"/>
        <end position="363"/>
    </location>
</feature>
<name>A0A433ZRJ9_MORMO</name>
<feature type="domain" description="Filamentous haemagglutinin FhaB/tRNA nuclease CdiA-like TPS" evidence="2">
    <location>
        <begin position="40"/>
        <end position="141"/>
    </location>
</feature>
<dbReference type="InterPro" id="IPR011050">
    <property type="entry name" value="Pectin_lyase_fold/virulence"/>
</dbReference>
<reference evidence="3 4" key="1">
    <citation type="submission" date="2017-08" db="EMBL/GenBank/DDBJ databases">
        <title>Draft genome sequence of pheromone producing symbiont Morganella morganii, of the female New Zealand grass grub Costelytra giveni.</title>
        <authorList>
            <person name="Laugraud A."/>
            <person name="Young S.D."/>
            <person name="Hurst M.H."/>
        </authorList>
    </citation>
    <scope>NUCLEOTIDE SEQUENCE [LARGE SCALE GENOMIC DNA]</scope>
    <source>
        <strain evidence="3 4">MMsCG</strain>
        <plasmid evidence="3">unnamed1</plasmid>
    </source>
</reference>
<keyword evidence="3" id="KW-0614">Plasmid</keyword>
<dbReference type="Pfam" id="PF05860">
    <property type="entry name" value="TPS"/>
    <property type="match status" value="1"/>
</dbReference>
<evidence type="ECO:0000313" key="3">
    <source>
        <dbReference type="EMBL" id="RUT64712.1"/>
    </source>
</evidence>
<accession>A0A433ZRJ9</accession>
<evidence type="ECO:0000256" key="1">
    <source>
        <dbReference type="SAM" id="SignalP"/>
    </source>
</evidence>
<evidence type="ECO:0000259" key="2">
    <source>
        <dbReference type="SMART" id="SM00912"/>
    </source>
</evidence>
<organism evidence="3 4">
    <name type="scientific">Morganella morganii</name>
    <name type="common">Proteus morganii</name>
    <dbReference type="NCBI Taxonomy" id="582"/>
    <lineage>
        <taxon>Bacteria</taxon>
        <taxon>Pseudomonadati</taxon>
        <taxon>Pseudomonadota</taxon>
        <taxon>Gammaproteobacteria</taxon>
        <taxon>Enterobacterales</taxon>
        <taxon>Morganellaceae</taxon>
        <taxon>Morganella</taxon>
    </lineage>
</organism>
<dbReference type="NCBIfam" id="TIGR01901">
    <property type="entry name" value="adhes_NPXG"/>
    <property type="match status" value="1"/>
</dbReference>
<dbReference type="InterPro" id="IPR008638">
    <property type="entry name" value="FhaB/CdiA-like_TPS"/>
</dbReference>
<dbReference type="Gene3D" id="2.160.20.10">
    <property type="entry name" value="Single-stranded right-handed beta-helix, Pectin lyase-like"/>
    <property type="match status" value="1"/>
</dbReference>
<keyword evidence="1" id="KW-0732">Signal</keyword>
<dbReference type="OrthoDB" id="6464599at2"/>
<sequence length="363" mass="39314">MPKIVKLSVISSALLLAHAASAADITVNPASAETTQVVRQGNNTTINIAPANTHGVSYNAYDQFNVDKNGVVFNNRESGAGTIINEVLSTEKSRLSGNMHVDGKKAHLIIANPNGIACNGCSVSGVNSFSLAAGNVSMTPDGQFSGYRNISGKVRMLNTAEQHFADTDKLTLVAAAIDMKNSQLKTKNLATYIGHYDLAKTTSGLRDLELINPDYSLENRKNTNNFLNITANSHIKADNMYIHSAAAQIRNAGQITIGPELQLTAPEKTPMYGHNQLTMDLHHSIFENKSSGKINTLLMNTIMSNSSIENNGQMKTNYRNPKSPISDFTLIFDGTNYISGKQDIELNKMDIRQTEGALLLSPE</sequence>
<protein>
    <recommendedName>
        <fullName evidence="2">Filamentous haemagglutinin FhaB/tRNA nuclease CdiA-like TPS domain-containing protein</fullName>
    </recommendedName>
</protein>
<gene>
    <name evidence="3" type="ORF">CKG00_16290</name>
</gene>
<geneLocation type="plasmid" evidence="3">
    <name>unnamed1</name>
</geneLocation>
<evidence type="ECO:0000313" key="4">
    <source>
        <dbReference type="Proteomes" id="UP000286908"/>
    </source>
</evidence>